<evidence type="ECO:0000313" key="4">
    <source>
        <dbReference type="Proteomes" id="UP000190409"/>
    </source>
</evidence>
<dbReference type="InterPro" id="IPR003148">
    <property type="entry name" value="RCK_N"/>
</dbReference>
<dbReference type="Pfam" id="PF02254">
    <property type="entry name" value="TrkA_N"/>
    <property type="match status" value="1"/>
</dbReference>
<evidence type="ECO:0000259" key="2">
    <source>
        <dbReference type="PROSITE" id="PS51202"/>
    </source>
</evidence>
<dbReference type="InterPro" id="IPR050721">
    <property type="entry name" value="Trk_Ktr_HKT_K-transport"/>
</dbReference>
<dbReference type="Gene3D" id="3.30.70.1450">
    <property type="entry name" value="Regulator of K+ conductance, C-terminal domain"/>
    <property type="match status" value="1"/>
</dbReference>
<dbReference type="PROSITE" id="PS51202">
    <property type="entry name" value="RCK_C"/>
    <property type="match status" value="1"/>
</dbReference>
<proteinExistence type="predicted"/>
<dbReference type="InterPro" id="IPR036291">
    <property type="entry name" value="NAD(P)-bd_dom_sf"/>
</dbReference>
<accession>A0A1S8KQ50</accession>
<dbReference type="InterPro" id="IPR006037">
    <property type="entry name" value="RCK_C"/>
</dbReference>
<dbReference type="OrthoDB" id="9776294at2"/>
<evidence type="ECO:0000259" key="1">
    <source>
        <dbReference type="PROSITE" id="PS51201"/>
    </source>
</evidence>
<dbReference type="RefSeq" id="WP_004634899.1">
    <property type="nucleotide sequence ID" value="NZ_CBCRTD010000003.1"/>
</dbReference>
<organism evidence="3 4">
    <name type="scientific">Dolosigranulum pigrum</name>
    <dbReference type="NCBI Taxonomy" id="29394"/>
    <lineage>
        <taxon>Bacteria</taxon>
        <taxon>Bacillati</taxon>
        <taxon>Bacillota</taxon>
        <taxon>Bacilli</taxon>
        <taxon>Lactobacillales</taxon>
        <taxon>Carnobacteriaceae</taxon>
        <taxon>Dolosigranulum</taxon>
    </lineage>
</organism>
<dbReference type="Gene3D" id="3.40.50.720">
    <property type="entry name" value="NAD(P)-binding Rossmann-like Domain"/>
    <property type="match status" value="1"/>
</dbReference>
<protein>
    <recommendedName>
        <fullName evidence="5">TrkA family potassium uptake protein</fullName>
    </recommendedName>
</protein>
<comment type="caution">
    <text evidence="3">The sequence shown here is derived from an EMBL/GenBank/DDBJ whole genome shotgun (WGS) entry which is preliminary data.</text>
</comment>
<dbReference type="GeneID" id="42693734"/>
<reference evidence="3 4" key="1">
    <citation type="submission" date="2017-01" db="EMBL/GenBank/DDBJ databases">
        <title>Complete Genome Sequence of Dolosigranulum pigrum isolated from a Patient with interstitial lung disease.</title>
        <authorList>
            <person name="Mukhopadhyay R."/>
            <person name="Joaquin J."/>
            <person name="Hogue R."/>
            <person name="Fitzgerald S."/>
            <person name="Jospin G."/>
            <person name="Eisen J.A."/>
            <person name="Chaturvedi V."/>
        </authorList>
    </citation>
    <scope>NUCLEOTIDE SEQUENCE [LARGE SCALE GENOMIC DNA]</scope>
    <source>
        <strain evidence="3 4">15S00348</strain>
    </source>
</reference>
<dbReference type="AlphaFoldDB" id="A0A1S8KQ50"/>
<dbReference type="GO" id="GO:0006813">
    <property type="term" value="P:potassium ion transport"/>
    <property type="evidence" value="ECO:0007669"/>
    <property type="project" value="InterPro"/>
</dbReference>
<dbReference type="PROSITE" id="PS51201">
    <property type="entry name" value="RCK_N"/>
    <property type="match status" value="1"/>
</dbReference>
<dbReference type="SUPFAM" id="SSF51735">
    <property type="entry name" value="NAD(P)-binding Rossmann-fold domains"/>
    <property type="match status" value="1"/>
</dbReference>
<dbReference type="PANTHER" id="PTHR43833">
    <property type="entry name" value="POTASSIUM CHANNEL PROTEIN 2-RELATED-RELATED"/>
    <property type="match status" value="1"/>
</dbReference>
<dbReference type="GO" id="GO:0008324">
    <property type="term" value="F:monoatomic cation transmembrane transporter activity"/>
    <property type="evidence" value="ECO:0007669"/>
    <property type="project" value="InterPro"/>
</dbReference>
<sequence length="220" mass="24464">MRRTIGVLGLGVFGRTVVKELTDEPVDIITIDKDKTITQRIESYVLEAVIGDFTDMELIKSVGIAQCETVIIATASSLESSVIATLNCKNLGIKNIIVKVKNKRHREIMEQLGATEVIRPEYAAGLKLSKQLRNPNIRDVIDLEDDVSIVEFTPPKKWFGKSIKELDLRSEFGLNIIGIKSAQTNMINYNLAVDAPLDATDILVAIGNKDDIEEFDYVED</sequence>
<dbReference type="PANTHER" id="PTHR43833:SF7">
    <property type="entry name" value="KTR SYSTEM POTASSIUM UPTAKE PROTEIN C"/>
    <property type="match status" value="1"/>
</dbReference>
<dbReference type="SUPFAM" id="SSF116726">
    <property type="entry name" value="TrkA C-terminal domain-like"/>
    <property type="match status" value="1"/>
</dbReference>
<feature type="domain" description="RCK C-terminal" evidence="2">
    <location>
        <begin position="135"/>
        <end position="220"/>
    </location>
</feature>
<feature type="domain" description="RCK N-terminal" evidence="1">
    <location>
        <begin position="2"/>
        <end position="119"/>
    </location>
</feature>
<dbReference type="Pfam" id="PF02080">
    <property type="entry name" value="TrkA_C"/>
    <property type="match status" value="1"/>
</dbReference>
<name>A0A1S8KQ50_9LACT</name>
<evidence type="ECO:0008006" key="5">
    <source>
        <dbReference type="Google" id="ProtNLM"/>
    </source>
</evidence>
<evidence type="ECO:0000313" key="3">
    <source>
        <dbReference type="EMBL" id="OOL81832.1"/>
    </source>
</evidence>
<dbReference type="InterPro" id="IPR036721">
    <property type="entry name" value="RCK_C_sf"/>
</dbReference>
<dbReference type="Proteomes" id="UP000190409">
    <property type="component" value="Unassembled WGS sequence"/>
</dbReference>
<dbReference type="EMBL" id="MUYF01000003">
    <property type="protein sequence ID" value="OOL81832.1"/>
    <property type="molecule type" value="Genomic_DNA"/>
</dbReference>
<gene>
    <name evidence="3" type="ORF">BWX42_09080</name>
</gene>